<dbReference type="InterPro" id="IPR000571">
    <property type="entry name" value="Znf_CCCH"/>
</dbReference>
<dbReference type="EMBL" id="HACG01007983">
    <property type="protein sequence ID" value="CEK54848.1"/>
    <property type="molecule type" value="Transcribed_RNA"/>
</dbReference>
<dbReference type="AlphaFoldDB" id="A0A0B6YF53"/>
<evidence type="ECO:0000256" key="5">
    <source>
        <dbReference type="ARBA" id="ARBA00022833"/>
    </source>
</evidence>
<sequence length="115" mass="13529">MSSKACQYFKRGKGECPFDNRCFYQHALEDGTIVHENIHRRRRRTNADGERALEEDYNLWDFITRREEDGELLPLDAHLSLVLLGIFEDSDDDDNNNSFGLRYNFLEGDFLFTDS</sequence>
<keyword evidence="4 6" id="KW-0863">Zinc-finger</keyword>
<keyword evidence="3 6" id="KW-0479">Metal-binding</keyword>
<comment type="catalytic activity">
    <reaction evidence="1">
        <text>S-ubiquitinyl-[E2 ubiquitin-conjugating enzyme]-L-cysteine + [acceptor protein]-L-lysine = [E2 ubiquitin-conjugating enzyme]-L-cysteine + N(6)-ubiquitinyl-[acceptor protein]-L-lysine.</text>
        <dbReference type="EC" id="2.3.2.27"/>
    </reaction>
</comment>
<dbReference type="GO" id="GO:0000209">
    <property type="term" value="P:protein polyubiquitination"/>
    <property type="evidence" value="ECO:0007669"/>
    <property type="project" value="InterPro"/>
</dbReference>
<protein>
    <recommendedName>
        <fullName evidence="2">RING-type E3 ubiquitin transferase</fullName>
        <ecNumber evidence="2">2.3.2.27</ecNumber>
    </recommendedName>
</protein>
<evidence type="ECO:0000256" key="2">
    <source>
        <dbReference type="ARBA" id="ARBA00012483"/>
    </source>
</evidence>
<evidence type="ECO:0000256" key="1">
    <source>
        <dbReference type="ARBA" id="ARBA00000900"/>
    </source>
</evidence>
<feature type="non-terminal residue" evidence="8">
    <location>
        <position position="115"/>
    </location>
</feature>
<evidence type="ECO:0000256" key="3">
    <source>
        <dbReference type="ARBA" id="ARBA00022723"/>
    </source>
</evidence>
<feature type="domain" description="C3H1-type" evidence="7">
    <location>
        <begin position="1"/>
        <end position="29"/>
    </location>
</feature>
<dbReference type="PANTHER" id="PTHR11224">
    <property type="entry name" value="MAKORIN-RELATED"/>
    <property type="match status" value="1"/>
</dbReference>
<reference evidence="8" key="1">
    <citation type="submission" date="2014-12" db="EMBL/GenBank/DDBJ databases">
        <title>Insight into the proteome of Arion vulgaris.</title>
        <authorList>
            <person name="Aradska J."/>
            <person name="Bulat T."/>
            <person name="Smidak R."/>
            <person name="Sarate P."/>
            <person name="Gangsoo J."/>
            <person name="Sialana F."/>
            <person name="Bilban M."/>
            <person name="Lubec G."/>
        </authorList>
    </citation>
    <scope>NUCLEOTIDE SEQUENCE</scope>
    <source>
        <tissue evidence="8">Skin</tissue>
    </source>
</reference>
<evidence type="ECO:0000313" key="8">
    <source>
        <dbReference type="EMBL" id="CEK54848.1"/>
    </source>
</evidence>
<proteinExistence type="predicted"/>
<dbReference type="GO" id="GO:0061630">
    <property type="term" value="F:ubiquitin protein ligase activity"/>
    <property type="evidence" value="ECO:0007669"/>
    <property type="project" value="UniProtKB-EC"/>
</dbReference>
<dbReference type="GO" id="GO:0008270">
    <property type="term" value="F:zinc ion binding"/>
    <property type="evidence" value="ECO:0007669"/>
    <property type="project" value="UniProtKB-KW"/>
</dbReference>
<dbReference type="PROSITE" id="PS50103">
    <property type="entry name" value="ZF_C3H1"/>
    <property type="match status" value="1"/>
</dbReference>
<name>A0A0B6YF53_9EUPU</name>
<evidence type="ECO:0000256" key="4">
    <source>
        <dbReference type="ARBA" id="ARBA00022771"/>
    </source>
</evidence>
<accession>A0A0B6YF53</accession>
<feature type="zinc finger region" description="C3H1-type" evidence="6">
    <location>
        <begin position="1"/>
        <end position="29"/>
    </location>
</feature>
<evidence type="ECO:0000256" key="6">
    <source>
        <dbReference type="PROSITE-ProRule" id="PRU00723"/>
    </source>
</evidence>
<dbReference type="PANTHER" id="PTHR11224:SF10">
    <property type="entry name" value="IP09428P-RELATED"/>
    <property type="match status" value="1"/>
</dbReference>
<dbReference type="EC" id="2.3.2.27" evidence="2"/>
<keyword evidence="5 6" id="KW-0862">Zinc</keyword>
<gene>
    <name evidence="8" type="primary">ORF23772</name>
</gene>
<dbReference type="InterPro" id="IPR045072">
    <property type="entry name" value="MKRN-like"/>
</dbReference>
<organism evidence="8">
    <name type="scientific">Arion vulgaris</name>
    <dbReference type="NCBI Taxonomy" id="1028688"/>
    <lineage>
        <taxon>Eukaryota</taxon>
        <taxon>Metazoa</taxon>
        <taxon>Spiralia</taxon>
        <taxon>Lophotrochozoa</taxon>
        <taxon>Mollusca</taxon>
        <taxon>Gastropoda</taxon>
        <taxon>Heterobranchia</taxon>
        <taxon>Euthyneura</taxon>
        <taxon>Panpulmonata</taxon>
        <taxon>Eupulmonata</taxon>
        <taxon>Stylommatophora</taxon>
        <taxon>Helicina</taxon>
        <taxon>Arionoidea</taxon>
        <taxon>Arionidae</taxon>
        <taxon>Arion</taxon>
    </lineage>
</organism>
<evidence type="ECO:0000259" key="7">
    <source>
        <dbReference type="PROSITE" id="PS50103"/>
    </source>
</evidence>